<evidence type="ECO:0000313" key="1">
    <source>
        <dbReference type="EMBL" id="MED6137828.1"/>
    </source>
</evidence>
<accession>A0ABU6SPV6</accession>
<proteinExistence type="predicted"/>
<reference evidence="1 2" key="1">
    <citation type="journal article" date="2023" name="Plants (Basel)">
        <title>Bridging the Gap: Combining Genomics and Transcriptomics Approaches to Understand Stylosanthes scabra, an Orphan Legume from the Brazilian Caatinga.</title>
        <authorList>
            <person name="Ferreira-Neto J.R.C."/>
            <person name="da Silva M.D."/>
            <person name="Binneck E."/>
            <person name="de Melo N.F."/>
            <person name="da Silva R.H."/>
            <person name="de Melo A.L.T.M."/>
            <person name="Pandolfi V."/>
            <person name="Bustamante F.O."/>
            <person name="Brasileiro-Vidal A.C."/>
            <person name="Benko-Iseppon A.M."/>
        </authorList>
    </citation>
    <scope>NUCLEOTIDE SEQUENCE [LARGE SCALE GENOMIC DNA]</scope>
    <source>
        <tissue evidence="1">Leaves</tissue>
    </source>
</reference>
<dbReference type="Proteomes" id="UP001341840">
    <property type="component" value="Unassembled WGS sequence"/>
</dbReference>
<protein>
    <submittedName>
        <fullName evidence="1">Uncharacterized protein</fullName>
    </submittedName>
</protein>
<name>A0ABU6SPV6_9FABA</name>
<keyword evidence="2" id="KW-1185">Reference proteome</keyword>
<sequence>MHYFETSGRALLHHHHYRYTHAYKYPMGTQVLPPPVSLEAQRLDSQQQATLGADWAYLVLFSPRNRRIIRLIN</sequence>
<evidence type="ECO:0000313" key="2">
    <source>
        <dbReference type="Proteomes" id="UP001341840"/>
    </source>
</evidence>
<gene>
    <name evidence="1" type="ORF">PIB30_068703</name>
</gene>
<dbReference type="EMBL" id="JASCZI010061156">
    <property type="protein sequence ID" value="MED6137828.1"/>
    <property type="molecule type" value="Genomic_DNA"/>
</dbReference>
<comment type="caution">
    <text evidence="1">The sequence shown here is derived from an EMBL/GenBank/DDBJ whole genome shotgun (WGS) entry which is preliminary data.</text>
</comment>
<organism evidence="1 2">
    <name type="scientific">Stylosanthes scabra</name>
    <dbReference type="NCBI Taxonomy" id="79078"/>
    <lineage>
        <taxon>Eukaryota</taxon>
        <taxon>Viridiplantae</taxon>
        <taxon>Streptophyta</taxon>
        <taxon>Embryophyta</taxon>
        <taxon>Tracheophyta</taxon>
        <taxon>Spermatophyta</taxon>
        <taxon>Magnoliopsida</taxon>
        <taxon>eudicotyledons</taxon>
        <taxon>Gunneridae</taxon>
        <taxon>Pentapetalae</taxon>
        <taxon>rosids</taxon>
        <taxon>fabids</taxon>
        <taxon>Fabales</taxon>
        <taxon>Fabaceae</taxon>
        <taxon>Papilionoideae</taxon>
        <taxon>50 kb inversion clade</taxon>
        <taxon>dalbergioids sensu lato</taxon>
        <taxon>Dalbergieae</taxon>
        <taxon>Pterocarpus clade</taxon>
        <taxon>Stylosanthes</taxon>
    </lineage>
</organism>